<dbReference type="PANTHER" id="PTHR13794">
    <property type="entry name" value="ENOLASE SUPERFAMILY, MANDELATE RACEMASE"/>
    <property type="match status" value="1"/>
</dbReference>
<name>A0ABS9U555_9MICC</name>
<dbReference type="SUPFAM" id="SSF51604">
    <property type="entry name" value="Enolase C-terminal domain-like"/>
    <property type="match status" value="1"/>
</dbReference>
<dbReference type="SMART" id="SM00922">
    <property type="entry name" value="MR_MLE"/>
    <property type="match status" value="1"/>
</dbReference>
<evidence type="ECO:0000256" key="1">
    <source>
        <dbReference type="ARBA" id="ARBA00001946"/>
    </source>
</evidence>
<evidence type="ECO:0000259" key="4">
    <source>
        <dbReference type="SMART" id="SM00922"/>
    </source>
</evidence>
<dbReference type="RefSeq" id="WP_241055663.1">
    <property type="nucleotide sequence ID" value="NZ_JAKZBV010000001.1"/>
</dbReference>
<keyword evidence="3" id="KW-0460">Magnesium</keyword>
<evidence type="ECO:0000256" key="3">
    <source>
        <dbReference type="ARBA" id="ARBA00022842"/>
    </source>
</evidence>
<proteinExistence type="predicted"/>
<protein>
    <submittedName>
        <fullName evidence="5">Mandelate racemase</fullName>
    </submittedName>
</protein>
<reference evidence="5 6" key="1">
    <citation type="submission" date="2022-03" db="EMBL/GenBank/DDBJ databases">
        <title>Sinomonas sp. isolated from a soil.</title>
        <authorList>
            <person name="Han J."/>
            <person name="Kim D.-U."/>
        </authorList>
    </citation>
    <scope>NUCLEOTIDE SEQUENCE [LARGE SCALE GENOMIC DNA]</scope>
    <source>
        <strain evidence="5 6">5-5</strain>
    </source>
</reference>
<dbReference type="Gene3D" id="3.30.390.10">
    <property type="entry name" value="Enolase-like, N-terminal domain"/>
    <property type="match status" value="1"/>
</dbReference>
<dbReference type="Pfam" id="PF13378">
    <property type="entry name" value="MR_MLE_C"/>
    <property type="match status" value="1"/>
</dbReference>
<comment type="cofactor">
    <cofactor evidence="1">
        <name>Mg(2+)</name>
        <dbReference type="ChEBI" id="CHEBI:18420"/>
    </cofactor>
</comment>
<dbReference type="SFLD" id="SFLDG00179">
    <property type="entry name" value="mandelate_racemase"/>
    <property type="match status" value="1"/>
</dbReference>
<dbReference type="InterPro" id="IPR046945">
    <property type="entry name" value="RHMD-like"/>
</dbReference>
<dbReference type="SUPFAM" id="SSF54826">
    <property type="entry name" value="Enolase N-terminal domain-like"/>
    <property type="match status" value="1"/>
</dbReference>
<dbReference type="InterPro" id="IPR029017">
    <property type="entry name" value="Enolase-like_N"/>
</dbReference>
<dbReference type="PANTHER" id="PTHR13794:SF58">
    <property type="entry name" value="MITOCHONDRIAL ENOLASE SUPERFAMILY MEMBER 1"/>
    <property type="match status" value="1"/>
</dbReference>
<evidence type="ECO:0000313" key="6">
    <source>
        <dbReference type="Proteomes" id="UP001202922"/>
    </source>
</evidence>
<gene>
    <name evidence="5" type="ORF">L0M17_17375</name>
</gene>
<feature type="domain" description="Mandelate racemase/muconate lactonizing enzyme C-terminal" evidence="4">
    <location>
        <begin position="147"/>
        <end position="248"/>
    </location>
</feature>
<dbReference type="Proteomes" id="UP001202922">
    <property type="component" value="Unassembled WGS sequence"/>
</dbReference>
<comment type="caution">
    <text evidence="5">The sequence shown here is derived from an EMBL/GenBank/DDBJ whole genome shotgun (WGS) entry which is preliminary data.</text>
</comment>
<evidence type="ECO:0000256" key="2">
    <source>
        <dbReference type="ARBA" id="ARBA00022723"/>
    </source>
</evidence>
<dbReference type="InterPro" id="IPR013342">
    <property type="entry name" value="Mandelate_racemase_C"/>
</dbReference>
<evidence type="ECO:0000313" key="5">
    <source>
        <dbReference type="EMBL" id="MCH6471720.1"/>
    </source>
</evidence>
<dbReference type="InterPro" id="IPR029065">
    <property type="entry name" value="Enolase_C-like"/>
</dbReference>
<dbReference type="EMBL" id="JAKZBV010000001">
    <property type="protein sequence ID" value="MCH6471720.1"/>
    <property type="molecule type" value="Genomic_DNA"/>
</dbReference>
<dbReference type="InterPro" id="IPR036849">
    <property type="entry name" value="Enolase-like_C_sf"/>
</dbReference>
<keyword evidence="6" id="KW-1185">Reference proteome</keyword>
<organism evidence="5 6">
    <name type="scientific">Sinomonas terrae</name>
    <dbReference type="NCBI Taxonomy" id="2908838"/>
    <lineage>
        <taxon>Bacteria</taxon>
        <taxon>Bacillati</taxon>
        <taxon>Actinomycetota</taxon>
        <taxon>Actinomycetes</taxon>
        <taxon>Micrococcales</taxon>
        <taxon>Micrococcaceae</taxon>
        <taxon>Sinomonas</taxon>
    </lineage>
</organism>
<dbReference type="InterPro" id="IPR013341">
    <property type="entry name" value="Mandelate_racemase_N_dom"/>
</dbReference>
<dbReference type="Pfam" id="PF02746">
    <property type="entry name" value="MR_MLE_N"/>
    <property type="match status" value="1"/>
</dbReference>
<dbReference type="SFLD" id="SFLDS00001">
    <property type="entry name" value="Enolase"/>
    <property type="match status" value="1"/>
</dbReference>
<accession>A0ABS9U555</accession>
<sequence>MSGGKPENSVTSIRASAYTVPTDGQEGDGTFAWDSTTIVVVHAEAAGETGIGYTYGPKALVGVVSEMLEPAVKGTDAFSVRASAETMARALRNAGQSGAASYAASAVDCALWDLAARLAGLPLHQFLGAARSEVPVYGSGGFTTYSYERLTEQLVGWVLGQSIPRAKIKIGQDRGTDEARDIERMLIAREAVGPEAELFVDANGAYSAKQAVRVAQAAREAQFTWFEEPVSSEDLEGLRFVRQSVAADVAAGEYLTRPVDVERMCASGAVDCLQADVTRCGGITGWLRAAAVADAHGIGFSGHCAPAITAAPAAAAPRLRHLEWFHDHVRLEQMLFEGTLDPQGGTITPDAERPGNGLELRTADAERYRVA</sequence>
<keyword evidence="2" id="KW-0479">Metal-binding</keyword>
<dbReference type="Gene3D" id="3.20.20.120">
    <property type="entry name" value="Enolase-like C-terminal domain"/>
    <property type="match status" value="1"/>
</dbReference>